<evidence type="ECO:0000259" key="2">
    <source>
        <dbReference type="Pfam" id="PF10675"/>
    </source>
</evidence>
<feature type="transmembrane region" description="Helical" evidence="1">
    <location>
        <begin position="6"/>
        <end position="25"/>
    </location>
</feature>
<name>A0A1I3XZ91_9GAMM</name>
<keyword evidence="4" id="KW-1185">Reference proteome</keyword>
<evidence type="ECO:0000313" key="4">
    <source>
        <dbReference type="Proteomes" id="UP000199445"/>
    </source>
</evidence>
<keyword evidence="1" id="KW-0812">Transmembrane</keyword>
<feature type="domain" description="DUF2489" evidence="2">
    <location>
        <begin position="17"/>
        <end position="144"/>
    </location>
</feature>
<protein>
    <recommendedName>
        <fullName evidence="2">DUF2489 domain-containing protein</fullName>
    </recommendedName>
</protein>
<sequence length="152" mass="18046">MPRGLQLVFIAIALVVIGVLLFYIWRQSRILSEHRLRQRKTEEFQARRRQEMVESIRLVAMAVEAKQVEYSEACLRLKGLLEHVEPELLEDPKYRVFQQVHDKISHMPTHRARLNTDSETLRKLDEERFAVEEEHADEIREAAALIRHHPFN</sequence>
<reference evidence="3 4" key="1">
    <citation type="submission" date="2016-10" db="EMBL/GenBank/DDBJ databases">
        <authorList>
            <person name="de Groot N.N."/>
        </authorList>
    </citation>
    <scope>NUCLEOTIDE SEQUENCE [LARGE SCALE GENOMIC DNA]</scope>
    <source>
        <strain evidence="3 4">IBRC-M 10445</strain>
    </source>
</reference>
<gene>
    <name evidence="3" type="ORF">SAMN05216429_11316</name>
</gene>
<dbReference type="InterPro" id="IPR019617">
    <property type="entry name" value="DUF2489"/>
</dbReference>
<dbReference type="OrthoDB" id="5293867at2"/>
<evidence type="ECO:0000256" key="1">
    <source>
        <dbReference type="SAM" id="Phobius"/>
    </source>
</evidence>
<proteinExistence type="predicted"/>
<keyword evidence="1" id="KW-0472">Membrane</keyword>
<dbReference type="Proteomes" id="UP000199445">
    <property type="component" value="Unassembled WGS sequence"/>
</dbReference>
<accession>A0A1I3XZ91</accession>
<organism evidence="3 4">
    <name type="scientific">Marinobacter persicus</name>
    <dbReference type="NCBI Taxonomy" id="930118"/>
    <lineage>
        <taxon>Bacteria</taxon>
        <taxon>Pseudomonadati</taxon>
        <taxon>Pseudomonadota</taxon>
        <taxon>Gammaproteobacteria</taxon>
        <taxon>Pseudomonadales</taxon>
        <taxon>Marinobacteraceae</taxon>
        <taxon>Marinobacter</taxon>
    </lineage>
</organism>
<dbReference type="EMBL" id="FOSC01000013">
    <property type="protein sequence ID" value="SFK24840.1"/>
    <property type="molecule type" value="Genomic_DNA"/>
</dbReference>
<dbReference type="Pfam" id="PF10675">
    <property type="entry name" value="DUF2489"/>
    <property type="match status" value="1"/>
</dbReference>
<keyword evidence="1" id="KW-1133">Transmembrane helix</keyword>
<evidence type="ECO:0000313" key="3">
    <source>
        <dbReference type="EMBL" id="SFK24840.1"/>
    </source>
</evidence>
<dbReference type="AlphaFoldDB" id="A0A1I3XZ91"/>
<dbReference type="RefSeq" id="WP_091706447.1">
    <property type="nucleotide sequence ID" value="NZ_BMYN01000013.1"/>
</dbReference>